<gene>
    <name evidence="10" type="ORF">ETX26_03790</name>
</gene>
<evidence type="ECO:0000256" key="6">
    <source>
        <dbReference type="ARBA" id="ARBA00022777"/>
    </source>
</evidence>
<dbReference type="GO" id="GO:0005737">
    <property type="term" value="C:cytoplasm"/>
    <property type="evidence" value="ECO:0007669"/>
    <property type="project" value="TreeGrafter"/>
</dbReference>
<dbReference type="PANTHER" id="PTHR43442">
    <property type="entry name" value="GLUCONOKINASE-RELATED"/>
    <property type="match status" value="1"/>
</dbReference>
<reference evidence="10 11" key="1">
    <citation type="submission" date="2019-01" db="EMBL/GenBank/DDBJ databases">
        <title>Altererythrobacter rhizovicinus sp. nov., isolated from the rhizosphere soil of Haloxylon ammodendron.</title>
        <authorList>
            <person name="Li H.-P."/>
            <person name="Gou J.-Y."/>
            <person name="Yao D."/>
            <person name="Han Q.-Q."/>
            <person name="Shao K.-Z."/>
            <person name="Zhao Q."/>
            <person name="Zhang J.-L."/>
        </authorList>
    </citation>
    <scope>NUCLEOTIDE SEQUENCE [LARGE SCALE GENOMIC DNA]</scope>
    <source>
        <strain evidence="10 11">AY-3R</strain>
    </source>
</reference>
<dbReference type="EC" id="2.7.1.12" evidence="3 9"/>
<dbReference type="GO" id="GO:0005524">
    <property type="term" value="F:ATP binding"/>
    <property type="evidence" value="ECO:0007669"/>
    <property type="project" value="UniProtKB-KW"/>
</dbReference>
<dbReference type="CDD" id="cd02021">
    <property type="entry name" value="GntK"/>
    <property type="match status" value="1"/>
</dbReference>
<dbReference type="GO" id="GO:0005975">
    <property type="term" value="P:carbohydrate metabolic process"/>
    <property type="evidence" value="ECO:0007669"/>
    <property type="project" value="InterPro"/>
</dbReference>
<comment type="pathway">
    <text evidence="1">Carbohydrate acid metabolism.</text>
</comment>
<keyword evidence="4 9" id="KW-0808">Transferase</keyword>
<dbReference type="Pfam" id="PF13671">
    <property type="entry name" value="AAA_33"/>
    <property type="match status" value="1"/>
</dbReference>
<evidence type="ECO:0000256" key="5">
    <source>
        <dbReference type="ARBA" id="ARBA00022741"/>
    </source>
</evidence>
<keyword evidence="5 9" id="KW-0547">Nucleotide-binding</keyword>
<dbReference type="NCBIfam" id="TIGR01313">
    <property type="entry name" value="therm_gnt_kin"/>
    <property type="match status" value="1"/>
</dbReference>
<comment type="catalytic activity">
    <reaction evidence="8 9">
        <text>D-gluconate + ATP = 6-phospho-D-gluconate + ADP + H(+)</text>
        <dbReference type="Rhea" id="RHEA:19433"/>
        <dbReference type="ChEBI" id="CHEBI:15378"/>
        <dbReference type="ChEBI" id="CHEBI:18391"/>
        <dbReference type="ChEBI" id="CHEBI:30616"/>
        <dbReference type="ChEBI" id="CHEBI:58759"/>
        <dbReference type="ChEBI" id="CHEBI:456216"/>
        <dbReference type="EC" id="2.7.1.12"/>
    </reaction>
</comment>
<evidence type="ECO:0000256" key="3">
    <source>
        <dbReference type="ARBA" id="ARBA00012054"/>
    </source>
</evidence>
<dbReference type="SUPFAM" id="SSF52540">
    <property type="entry name" value="P-loop containing nucleoside triphosphate hydrolases"/>
    <property type="match status" value="1"/>
</dbReference>
<organism evidence="10 11">
    <name type="scientific">Pelagerythrobacter rhizovicinus</name>
    <dbReference type="NCBI Taxonomy" id="2268576"/>
    <lineage>
        <taxon>Bacteria</taxon>
        <taxon>Pseudomonadati</taxon>
        <taxon>Pseudomonadota</taxon>
        <taxon>Alphaproteobacteria</taxon>
        <taxon>Sphingomonadales</taxon>
        <taxon>Erythrobacteraceae</taxon>
        <taxon>Pelagerythrobacter</taxon>
    </lineage>
</organism>
<proteinExistence type="inferred from homology"/>
<dbReference type="Proteomes" id="UP000293623">
    <property type="component" value="Unassembled WGS sequence"/>
</dbReference>
<dbReference type="OrthoDB" id="9795716at2"/>
<name>A0A4Q2KQG8_9SPHN</name>
<comment type="similarity">
    <text evidence="2 9">Belongs to the gluconokinase GntK/GntV family.</text>
</comment>
<dbReference type="EMBL" id="SDPV01000001">
    <property type="protein sequence ID" value="RXZ66670.1"/>
    <property type="molecule type" value="Genomic_DNA"/>
</dbReference>
<sequence length="180" mass="20343">MGPSGCGKSTLARALAAYGGWPMLEGDDHHPPRNKAKLARGVPLTEQDRVPFLDSIGRSIRASARPVVVSCSALRRAHREQLRRYARDILFAWVDVPADELDRRIRRRSDHFMPPSLLGDQLETLEPPARPERFVRIDGRLSTADQLRVVLSHLESCPRRRGRAAGRSVSWNCRQQPVIR</sequence>
<dbReference type="Gene3D" id="3.40.50.300">
    <property type="entry name" value="P-loop containing nucleotide triphosphate hydrolases"/>
    <property type="match status" value="1"/>
</dbReference>
<dbReference type="PANTHER" id="PTHR43442:SF3">
    <property type="entry name" value="GLUCONOKINASE-RELATED"/>
    <property type="match status" value="1"/>
</dbReference>
<dbReference type="GO" id="GO:0046316">
    <property type="term" value="F:gluconokinase activity"/>
    <property type="evidence" value="ECO:0007669"/>
    <property type="project" value="UniProtKB-EC"/>
</dbReference>
<dbReference type="InterPro" id="IPR006001">
    <property type="entry name" value="Therm_gnt_kin"/>
</dbReference>
<keyword evidence="11" id="KW-1185">Reference proteome</keyword>
<protein>
    <recommendedName>
        <fullName evidence="3 9">Gluconokinase</fullName>
        <ecNumber evidence="3 9">2.7.1.12</ecNumber>
    </recommendedName>
</protein>
<dbReference type="InterPro" id="IPR027417">
    <property type="entry name" value="P-loop_NTPase"/>
</dbReference>
<evidence type="ECO:0000256" key="1">
    <source>
        <dbReference type="ARBA" id="ARBA00004761"/>
    </source>
</evidence>
<comment type="caution">
    <text evidence="10">The sequence shown here is derived from an EMBL/GenBank/DDBJ whole genome shotgun (WGS) entry which is preliminary data.</text>
</comment>
<evidence type="ECO:0000313" key="10">
    <source>
        <dbReference type="EMBL" id="RXZ66670.1"/>
    </source>
</evidence>
<evidence type="ECO:0000256" key="8">
    <source>
        <dbReference type="ARBA" id="ARBA00048090"/>
    </source>
</evidence>
<evidence type="ECO:0000256" key="2">
    <source>
        <dbReference type="ARBA" id="ARBA00008420"/>
    </source>
</evidence>
<evidence type="ECO:0000313" key="11">
    <source>
        <dbReference type="Proteomes" id="UP000293623"/>
    </source>
</evidence>
<evidence type="ECO:0000256" key="7">
    <source>
        <dbReference type="ARBA" id="ARBA00022840"/>
    </source>
</evidence>
<dbReference type="AlphaFoldDB" id="A0A4Q2KQG8"/>
<keyword evidence="7 9" id="KW-0067">ATP-binding</keyword>
<evidence type="ECO:0000256" key="4">
    <source>
        <dbReference type="ARBA" id="ARBA00022679"/>
    </source>
</evidence>
<evidence type="ECO:0000256" key="9">
    <source>
        <dbReference type="RuleBase" id="RU363066"/>
    </source>
</evidence>
<accession>A0A4Q2KQG8</accession>
<keyword evidence="6 9" id="KW-0418">Kinase</keyword>